<dbReference type="SUPFAM" id="SSF158446">
    <property type="entry name" value="IVS-encoded protein-like"/>
    <property type="match status" value="1"/>
</dbReference>
<dbReference type="PANTHER" id="PTHR38471">
    <property type="entry name" value="FOUR HELIX BUNDLE PROTEIN"/>
    <property type="match status" value="1"/>
</dbReference>
<evidence type="ECO:0000313" key="2">
    <source>
        <dbReference type="Proteomes" id="UP000318834"/>
    </source>
</evidence>
<evidence type="ECO:0000313" key="1">
    <source>
        <dbReference type="EMBL" id="TMI74953.1"/>
    </source>
</evidence>
<sequence length="125" mass="14263">MQHSGSRPLFESLEAWKLAHELALQIYRETETFPLSERFGVTQQLRRAAMSVPANLAEGCGRGSTREYVRFCSIARGSAFEVRYHLRLASDLGFLSAEAYVQCDDGYDRVGKMVHFLMRSLERRA</sequence>
<dbReference type="EMBL" id="VBAP01000050">
    <property type="protein sequence ID" value="TMI74953.1"/>
    <property type="molecule type" value="Genomic_DNA"/>
</dbReference>
<dbReference type="Proteomes" id="UP000318834">
    <property type="component" value="Unassembled WGS sequence"/>
</dbReference>
<protein>
    <submittedName>
        <fullName evidence="1">Four helix bundle protein</fullName>
    </submittedName>
</protein>
<dbReference type="NCBIfam" id="TIGR02436">
    <property type="entry name" value="four helix bundle protein"/>
    <property type="match status" value="1"/>
</dbReference>
<dbReference type="Gene3D" id="1.20.1440.60">
    <property type="entry name" value="23S rRNA-intervening sequence"/>
    <property type="match status" value="1"/>
</dbReference>
<name>A0A537IUF9_9BACT</name>
<reference evidence="1 2" key="1">
    <citation type="journal article" date="2019" name="Nat. Microbiol.">
        <title>Mediterranean grassland soil C-N compound turnover is dependent on rainfall and depth, and is mediated by genomically divergent microorganisms.</title>
        <authorList>
            <person name="Diamond S."/>
            <person name="Andeer P.F."/>
            <person name="Li Z."/>
            <person name="Crits-Christoph A."/>
            <person name="Burstein D."/>
            <person name="Anantharaman K."/>
            <person name="Lane K.R."/>
            <person name="Thomas B.C."/>
            <person name="Pan C."/>
            <person name="Northen T.R."/>
            <person name="Banfield J.F."/>
        </authorList>
    </citation>
    <scope>NUCLEOTIDE SEQUENCE [LARGE SCALE GENOMIC DNA]</scope>
    <source>
        <strain evidence="1">NP_8</strain>
    </source>
</reference>
<dbReference type="PANTHER" id="PTHR38471:SF2">
    <property type="entry name" value="FOUR HELIX BUNDLE PROTEIN"/>
    <property type="match status" value="1"/>
</dbReference>
<comment type="caution">
    <text evidence="1">The sequence shown here is derived from an EMBL/GenBank/DDBJ whole genome shotgun (WGS) entry which is preliminary data.</text>
</comment>
<dbReference type="CDD" id="cd16377">
    <property type="entry name" value="23S_rRNA_IVP_like"/>
    <property type="match status" value="1"/>
</dbReference>
<dbReference type="InterPro" id="IPR036583">
    <property type="entry name" value="23S_rRNA_IVS_sf"/>
</dbReference>
<proteinExistence type="predicted"/>
<organism evidence="1 2">
    <name type="scientific">Candidatus Segetimicrobium genomatis</name>
    <dbReference type="NCBI Taxonomy" id="2569760"/>
    <lineage>
        <taxon>Bacteria</taxon>
        <taxon>Bacillati</taxon>
        <taxon>Candidatus Sysuimicrobiota</taxon>
        <taxon>Candidatus Sysuimicrobiia</taxon>
        <taxon>Candidatus Sysuimicrobiales</taxon>
        <taxon>Candidatus Segetimicrobiaceae</taxon>
        <taxon>Candidatus Segetimicrobium</taxon>
    </lineage>
</organism>
<accession>A0A537IUF9</accession>
<dbReference type="Pfam" id="PF05635">
    <property type="entry name" value="23S_rRNA_IVP"/>
    <property type="match status" value="1"/>
</dbReference>
<gene>
    <name evidence="1" type="ORF">E6H05_07420</name>
</gene>
<dbReference type="AlphaFoldDB" id="A0A537IUF9"/>
<dbReference type="InterPro" id="IPR012657">
    <property type="entry name" value="23S_rRNA-intervening_sequence"/>
</dbReference>